<keyword evidence="5" id="KW-1185">Reference proteome</keyword>
<dbReference type="PANTHER" id="PTHR10039:SF16">
    <property type="entry name" value="GPI INOSITOL-DEACYLASE"/>
    <property type="match status" value="1"/>
</dbReference>
<dbReference type="Pfam" id="PF12796">
    <property type="entry name" value="Ank_2"/>
    <property type="match status" value="2"/>
</dbReference>
<dbReference type="SUPFAM" id="SSF52540">
    <property type="entry name" value="P-loop containing nucleoside triphosphate hydrolases"/>
    <property type="match status" value="1"/>
</dbReference>
<keyword evidence="1" id="KW-0677">Repeat</keyword>
<evidence type="ECO:0000256" key="1">
    <source>
        <dbReference type="ARBA" id="ARBA00022737"/>
    </source>
</evidence>
<name>A0ABR1RJZ5_9PEZI</name>
<dbReference type="PROSITE" id="PS50088">
    <property type="entry name" value="ANK_REPEAT"/>
    <property type="match status" value="6"/>
</dbReference>
<dbReference type="InterPro" id="IPR031348">
    <property type="entry name" value="PigL_N"/>
</dbReference>
<dbReference type="Pfam" id="PF17111">
    <property type="entry name" value="PigL_N"/>
    <property type="match status" value="1"/>
</dbReference>
<feature type="repeat" description="ANK" evidence="2">
    <location>
        <begin position="1711"/>
        <end position="1744"/>
    </location>
</feature>
<dbReference type="PRINTS" id="PR01415">
    <property type="entry name" value="ANKYRIN"/>
</dbReference>
<dbReference type="Pfam" id="PF24883">
    <property type="entry name" value="NPHP3_N"/>
    <property type="match status" value="1"/>
</dbReference>
<feature type="repeat" description="ANK" evidence="2">
    <location>
        <begin position="1781"/>
        <end position="1813"/>
    </location>
</feature>
<evidence type="ECO:0000256" key="2">
    <source>
        <dbReference type="PROSITE-ProRule" id="PRU00023"/>
    </source>
</evidence>
<feature type="domain" description="NACHT" evidence="3">
    <location>
        <begin position="218"/>
        <end position="333"/>
    </location>
</feature>
<sequence>MADPLSVAASIAGLVTLADIILDRLTTYVKSVKNAEKESRQLVREMIVLRGLLDTLSRLADSLETERFDNKFGSRHLDACKTTLTEIFDTLRDHSNGTTARNMIWPFKARRIKELHEELSRHKDTINLALSANSMEAILKLLAYEEAHTAEIITAIKDTSKITSRIREDTERQKVLDYYLTVNPQSNYDMSIRLHHTGTGLWLIRLPKFQDWISAPSSMLWLKGIPGAGKTVLAGVIIGEALAKSTETTATAFFFCDYKSGDTHKVENILRALAYQLAIQKEEAYEKLDQHFQLHNPSPGMPKTPTVQSLSDLLQDMIKLFDRVYLIVDGIDECGPLADAVLETLIAITETTRNVSMALLSRDEAHIRDWLEGACASVEIAAHNEDVTEYVRAQLGERLRTRKLRIDDPGLKEEILVRLVEGAKGMFRWVACQLDQLAFCDSDQECRDALNTLPPTLDETYVRILHRVPKHKARMVVLALNCIAYAYPRLSIMQLRELLSMPETGNKFKPSAMIREDSIMKYCSSLVRKSANESFLEFSHFSVQEFLNGTFDGRPDLAEFRISEDRAYKLLAVDYLRYLQLDNFKDLPSGASDILEYVVNLNSKFSLYSIASSRWANFAALHWGESQIMSLAKSLFHPKTTALFISWALNLLIGMQGIPSGGFMVSKERIVAILTDTNFTPLHLAAALSMPEICSYLLEHDLNANLKSLVGNPMQCAVQGLLAFHDSARGDPLLYGVVSDGERHPVDMDPFPFRYRGGSDTITLRDTINSLQKAGATLQFACFDPFPGESLIGVAFKSARNEVGLLLPMILLEFGADLDSNDVDYAEKLFNVLRHNESYDEETDDENLCLFIEGLATLKHKSPAHLRLYWLAWREAVHYKLDFVFNSTATEMATNTSELAFAAVRLHNAQALQKIVRNSNLQIASLKDHDGNSLLHPAMVPTQENPSLEIIEFLLKSRCNPRAINDAGEQPMHVWSQTEAGSLDVAHQTARLLTEHGAECSYQNLEGSTSLHLVAKYPHQLKALLKYQSVDCILRAMKTTDAEGYTPFSRSLQEQYVQSAVILAEHVELNSAMVKSPTPVLLLAAYAGSEQLFELLARSNIQACHYDPTGRSPLHCLGPSATEAFVLRLKSYYPTVCDSHVDEGPPMRFYLEACFNDTKLRNGEHTKVDMAVMRQLYTTDIPQFSIWETFSSNLLPAAISLASGEIPPGLGSQTLAAGAALLELGYLESYEKTTMRCGIFLLLESIPCENWWITFKLVGQIKQRTLFWTEFCESKQSIRLLKAAIRGKQLVLMKLLLDEGISVHQRDEGQSVLEHFACEVSYNDPTTKKMLKMLANYMEQARMNEAGTNGEALIHLPKDVGGDWMVQFLVQREQIRTYALKTLPKLLLLFTIYPCRADYLGWDAPLAASVRGAVQFLEELYCTDETLKRIDWERSCITYVHKIEHKGVNGLHLAALGGHVAVLKFYLKHGLIGNLEATCDGGFRPLHYAAMHGHLRVIQLLCLEGSDINATGNDGSTALHFAAKHGHCQVAKYLLQKGCRPTFNMMGWSPLLYAHQAKNKEFVEHLQSVDFNFTGDAQDSSRLTPDSASASRNKATARAIEKAIKQDSLPLFQQLYSNVWNLDTCLPNCGWSSPLIQAIIDQRLSIIKWLLEKNVSMMAACHIKGYTTSVHLLIGTPTLNHLERNKGHYAKVNGIHANHVLSMAVNERTPTGTAPIHIAAVALGSLEAIDLLLGMGADINTRDHRSDSPLLATIQYCNMDTLKIVTHLIANGASIEQRGDNNLTPLMVACSRGLPHLVAKLLEAEADTSVIDHQFRSLLHIAASAQQRNNSDHCRIFAILLQQGLDIHSLKGDGWSALHLASIFRANFTSLLMNMDLRLEGGDPLPWTFMTFSGNSRFGVFLKLARRKYRHDVLERFINVSPCNAWSPLCLAAASASMSIMDNLLGIGAQLDKEGCPLGSALMVACEFGRKESVTFLTRRGAALSYSGPSGFRSAYTAAQKFPDILSWLLVDRFTDQAKLTDAPTTPDGLRDGDLYDVSYTWGGPIQVELVITGVMERQPKESLREYWTRLMREKKACRGKVVPQSPGRRTTRDLNLWPKEYVQIHPDGYEVKQ</sequence>
<gene>
    <name evidence="4" type="ORF">PG991_010249</name>
</gene>
<dbReference type="SUPFAM" id="SSF48403">
    <property type="entry name" value="Ankyrin repeat"/>
    <property type="match status" value="4"/>
</dbReference>
<evidence type="ECO:0000313" key="5">
    <source>
        <dbReference type="Proteomes" id="UP001396898"/>
    </source>
</evidence>
<dbReference type="Gene3D" id="3.40.50.300">
    <property type="entry name" value="P-loop containing nucleotide triphosphate hydrolases"/>
    <property type="match status" value="1"/>
</dbReference>
<dbReference type="PANTHER" id="PTHR10039">
    <property type="entry name" value="AMELOGENIN"/>
    <property type="match status" value="1"/>
</dbReference>
<dbReference type="Pfam" id="PF00023">
    <property type="entry name" value="Ank"/>
    <property type="match status" value="2"/>
</dbReference>
<proteinExistence type="predicted"/>
<evidence type="ECO:0000259" key="3">
    <source>
        <dbReference type="PROSITE" id="PS50837"/>
    </source>
</evidence>
<feature type="repeat" description="ANK" evidence="2">
    <location>
        <begin position="677"/>
        <end position="709"/>
    </location>
</feature>
<dbReference type="Proteomes" id="UP001396898">
    <property type="component" value="Unassembled WGS sequence"/>
</dbReference>
<accession>A0ABR1RJZ5</accession>
<dbReference type="InterPro" id="IPR036770">
    <property type="entry name" value="Ankyrin_rpt-contain_sf"/>
</dbReference>
<evidence type="ECO:0000313" key="4">
    <source>
        <dbReference type="EMBL" id="KAK8012874.1"/>
    </source>
</evidence>
<dbReference type="InterPro" id="IPR027417">
    <property type="entry name" value="P-loop_NTPase"/>
</dbReference>
<comment type="caution">
    <text evidence="4">The sequence shown here is derived from an EMBL/GenBank/DDBJ whole genome shotgun (WGS) entry which is preliminary data.</text>
</comment>
<dbReference type="InterPro" id="IPR002110">
    <property type="entry name" value="Ankyrin_rpt"/>
</dbReference>
<protein>
    <recommendedName>
        <fullName evidence="3">NACHT domain-containing protein</fullName>
    </recommendedName>
</protein>
<dbReference type="SMART" id="SM00248">
    <property type="entry name" value="ANK"/>
    <property type="match status" value="16"/>
</dbReference>
<reference evidence="4 5" key="1">
    <citation type="submission" date="2023-01" db="EMBL/GenBank/DDBJ databases">
        <title>Analysis of 21 Apiospora genomes using comparative genomics revels a genus with tremendous synthesis potential of carbohydrate active enzymes and secondary metabolites.</title>
        <authorList>
            <person name="Sorensen T."/>
        </authorList>
    </citation>
    <scope>NUCLEOTIDE SEQUENCE [LARGE SCALE GENOMIC DNA]</scope>
    <source>
        <strain evidence="4 5">CBS 20057</strain>
    </source>
</reference>
<dbReference type="InterPro" id="IPR056884">
    <property type="entry name" value="NPHP3-like_N"/>
</dbReference>
<dbReference type="Gene3D" id="1.25.40.20">
    <property type="entry name" value="Ankyrin repeat-containing domain"/>
    <property type="match status" value="5"/>
</dbReference>
<feature type="repeat" description="ANK" evidence="2">
    <location>
        <begin position="1446"/>
        <end position="1470"/>
    </location>
</feature>
<keyword evidence="2" id="KW-0040">ANK repeat</keyword>
<dbReference type="InterPro" id="IPR007111">
    <property type="entry name" value="NACHT_NTPase"/>
</dbReference>
<dbReference type="PROSITE" id="PS50297">
    <property type="entry name" value="ANK_REP_REGION"/>
    <property type="match status" value="5"/>
</dbReference>
<feature type="repeat" description="ANK" evidence="2">
    <location>
        <begin position="1481"/>
        <end position="1513"/>
    </location>
</feature>
<organism evidence="4 5">
    <name type="scientific">Apiospora marii</name>
    <dbReference type="NCBI Taxonomy" id="335849"/>
    <lineage>
        <taxon>Eukaryota</taxon>
        <taxon>Fungi</taxon>
        <taxon>Dikarya</taxon>
        <taxon>Ascomycota</taxon>
        <taxon>Pezizomycotina</taxon>
        <taxon>Sordariomycetes</taxon>
        <taxon>Xylariomycetidae</taxon>
        <taxon>Amphisphaeriales</taxon>
        <taxon>Apiosporaceae</taxon>
        <taxon>Apiospora</taxon>
    </lineage>
</organism>
<feature type="repeat" description="ANK" evidence="2">
    <location>
        <begin position="1514"/>
        <end position="1538"/>
    </location>
</feature>
<dbReference type="PROSITE" id="PS50837">
    <property type="entry name" value="NACHT"/>
    <property type="match status" value="1"/>
</dbReference>
<dbReference type="EMBL" id="JAQQWI010000015">
    <property type="protein sequence ID" value="KAK8012874.1"/>
    <property type="molecule type" value="Genomic_DNA"/>
</dbReference>